<organism evidence="1 2">
    <name type="scientific">Linnemannia schmuckeri</name>
    <dbReference type="NCBI Taxonomy" id="64567"/>
    <lineage>
        <taxon>Eukaryota</taxon>
        <taxon>Fungi</taxon>
        <taxon>Fungi incertae sedis</taxon>
        <taxon>Mucoromycota</taxon>
        <taxon>Mortierellomycotina</taxon>
        <taxon>Mortierellomycetes</taxon>
        <taxon>Mortierellales</taxon>
        <taxon>Mortierellaceae</taxon>
        <taxon>Linnemannia</taxon>
    </lineage>
</organism>
<protein>
    <submittedName>
        <fullName evidence="1">Uncharacterized protein</fullName>
    </submittedName>
</protein>
<keyword evidence="2" id="KW-1185">Reference proteome</keyword>
<sequence length="167" mass="18486">YFASSLPSTHKHIKPTIITSSSHLHQKIPMSCTSTTNQRTGADTLVASVFFSHLSCIFKNGTPSTLSERYKTATPTPSPSNSHHSLIVGHVDSSNINFINETPFNMSGRYKTAAAPPSNGDHLPLIIINESPYMRCEKCKNQNMADWCLECKYCEDCCLGYEESIHS</sequence>
<name>A0A9P5RN64_9FUNG</name>
<dbReference type="AlphaFoldDB" id="A0A9P5RN64"/>
<proteinExistence type="predicted"/>
<evidence type="ECO:0000313" key="1">
    <source>
        <dbReference type="EMBL" id="KAF9137317.1"/>
    </source>
</evidence>
<dbReference type="Proteomes" id="UP000748756">
    <property type="component" value="Unassembled WGS sequence"/>
</dbReference>
<accession>A0A9P5RN64</accession>
<comment type="caution">
    <text evidence="1">The sequence shown here is derived from an EMBL/GenBank/DDBJ whole genome shotgun (WGS) entry which is preliminary data.</text>
</comment>
<gene>
    <name evidence="1" type="ORF">BG015_002764</name>
</gene>
<reference evidence="1" key="1">
    <citation type="journal article" date="2020" name="Fungal Divers.">
        <title>Resolving the Mortierellaceae phylogeny through synthesis of multi-gene phylogenetics and phylogenomics.</title>
        <authorList>
            <person name="Vandepol N."/>
            <person name="Liber J."/>
            <person name="Desiro A."/>
            <person name="Na H."/>
            <person name="Kennedy M."/>
            <person name="Barry K."/>
            <person name="Grigoriev I.V."/>
            <person name="Miller A.N."/>
            <person name="O'Donnell K."/>
            <person name="Stajich J.E."/>
            <person name="Bonito G."/>
        </authorList>
    </citation>
    <scope>NUCLEOTIDE SEQUENCE</scope>
    <source>
        <strain evidence="1">NRRL 6426</strain>
    </source>
</reference>
<evidence type="ECO:0000313" key="2">
    <source>
        <dbReference type="Proteomes" id="UP000748756"/>
    </source>
</evidence>
<feature type="non-terminal residue" evidence="1">
    <location>
        <position position="1"/>
    </location>
</feature>
<dbReference type="EMBL" id="JAAAUQ010001570">
    <property type="protein sequence ID" value="KAF9137317.1"/>
    <property type="molecule type" value="Genomic_DNA"/>
</dbReference>